<evidence type="ECO:0000256" key="2">
    <source>
        <dbReference type="ARBA" id="ARBA00022723"/>
    </source>
</evidence>
<dbReference type="InParanoid" id="A7EN55"/>
<reference evidence="9" key="1">
    <citation type="journal article" date="2011" name="PLoS Genet.">
        <title>Genomic analysis of the necrotrophic fungal pathogens Sclerotinia sclerotiorum and Botrytis cinerea.</title>
        <authorList>
            <person name="Amselem J."/>
            <person name="Cuomo C.A."/>
            <person name="van Kan J.A."/>
            <person name="Viaud M."/>
            <person name="Benito E.P."/>
            <person name="Couloux A."/>
            <person name="Coutinho P.M."/>
            <person name="de Vries R.P."/>
            <person name="Dyer P.S."/>
            <person name="Fillinger S."/>
            <person name="Fournier E."/>
            <person name="Gout L."/>
            <person name="Hahn M."/>
            <person name="Kohn L."/>
            <person name="Lapalu N."/>
            <person name="Plummer K.M."/>
            <person name="Pradier J.M."/>
            <person name="Quevillon E."/>
            <person name="Sharon A."/>
            <person name="Simon A."/>
            <person name="ten Have A."/>
            <person name="Tudzynski B."/>
            <person name="Tudzynski P."/>
            <person name="Wincker P."/>
            <person name="Andrew M."/>
            <person name="Anthouard V."/>
            <person name="Beever R.E."/>
            <person name="Beffa R."/>
            <person name="Benoit I."/>
            <person name="Bouzid O."/>
            <person name="Brault B."/>
            <person name="Chen Z."/>
            <person name="Choquer M."/>
            <person name="Collemare J."/>
            <person name="Cotton P."/>
            <person name="Danchin E.G."/>
            <person name="Da Silva C."/>
            <person name="Gautier A."/>
            <person name="Giraud C."/>
            <person name="Giraud T."/>
            <person name="Gonzalez C."/>
            <person name="Grossetete S."/>
            <person name="Guldener U."/>
            <person name="Henrissat B."/>
            <person name="Howlett B.J."/>
            <person name="Kodira C."/>
            <person name="Kretschmer M."/>
            <person name="Lappartient A."/>
            <person name="Leroch M."/>
            <person name="Levis C."/>
            <person name="Mauceli E."/>
            <person name="Neuveglise C."/>
            <person name="Oeser B."/>
            <person name="Pearson M."/>
            <person name="Poulain J."/>
            <person name="Poussereau N."/>
            <person name="Quesneville H."/>
            <person name="Rascle C."/>
            <person name="Schumacher J."/>
            <person name="Segurens B."/>
            <person name="Sexton A."/>
            <person name="Silva E."/>
            <person name="Sirven C."/>
            <person name="Soanes D.M."/>
            <person name="Talbot N.J."/>
            <person name="Templeton M."/>
            <person name="Yandava C."/>
            <person name="Yarden O."/>
            <person name="Zeng Q."/>
            <person name="Rollins J.A."/>
            <person name="Lebrun M.H."/>
            <person name="Dickman M."/>
        </authorList>
    </citation>
    <scope>NUCLEOTIDE SEQUENCE [LARGE SCALE GENOMIC DNA]</scope>
    <source>
        <strain evidence="9">ATCC 18683 / 1980 / Ss-1</strain>
    </source>
</reference>
<evidence type="ECO:0000259" key="7">
    <source>
        <dbReference type="PROSITE" id="PS50048"/>
    </source>
</evidence>
<gene>
    <name evidence="8" type="ORF">SS1G_06754</name>
</gene>
<dbReference type="SMART" id="SM00906">
    <property type="entry name" value="Fungal_trans"/>
    <property type="match status" value="1"/>
</dbReference>
<keyword evidence="9" id="KW-1185">Reference proteome</keyword>
<dbReference type="InterPro" id="IPR050815">
    <property type="entry name" value="TF_fung"/>
</dbReference>
<evidence type="ECO:0000313" key="9">
    <source>
        <dbReference type="Proteomes" id="UP000001312"/>
    </source>
</evidence>
<dbReference type="GO" id="GO:0000981">
    <property type="term" value="F:DNA-binding transcription factor activity, RNA polymerase II-specific"/>
    <property type="evidence" value="ECO:0007669"/>
    <property type="project" value="InterPro"/>
</dbReference>
<dbReference type="Proteomes" id="UP000001312">
    <property type="component" value="Unassembled WGS sequence"/>
</dbReference>
<dbReference type="CDD" id="cd00067">
    <property type="entry name" value="GAL4"/>
    <property type="match status" value="1"/>
</dbReference>
<sequence>MSSASTTHPEEFFNDLSQPTGNGRPNSLLRGTGDMAGGVDGNEGDSIIQRPKKIACIICRKRKLKCDGSKPSCSTCTRLGHDCAYDPVRRKSGPKRGYVKALEERLKQVETMLKSQEPNATNPSQGTGNVSGESLRTVPAAEFNVPGPSIRADGERWRYESDSEPPLSGMGFVNTVDVGMGLEDFPSPWEMIGLGIEEPLPLQNAVDEFPPSQRPPVSLRYAIWTLAASVSEKYSDLKDHFYQRARKYLEIDSLKGFGESIISVSHAQAHILIASYEFKMMYLPRAWMSTGCAIRLCQILDKPGLETKQCLPPPRDWTEKEERRRTFWMAFCEDRYASIGTGWPMIIDENDIASDLPCSDEAFQMSRPETSQTLTEAMSPQGASKLSPFAGIVLMASLFGRNILHLHRSDADNRDNDLNGEFWKRHRSMDNILLNTSLCLPFHLRLPHGMANPNVVFLNMSIHASVICLHQAAILKAEKHGLPDSVVLGSKARAITSANEITSMMRTISHMDLSTMNPFLSFCLVVAARIFVQCLADTPKDTQLLDSLRFLLYAMNAFKKKSPLAESFLVQIDVDLEIRGMRHNKKFKDAPWNEDLMGSRDIVVRACPTPGGGNFPPGCNFMMRIPKDRGANTSPVENESQTNSQEGLRLPADAEQAGGGTTSSSGRTPLPHNFDIEKNNWRPSNENARARDLGRGVSIGQNRDPNSNPNSNGNASATAETMGTSMTPNTFSMPETQGRTYTMSGWRGPQPTTGTGLTPVGEGLFRHMMGLGPVGDLDSMDIWEGHS</sequence>
<organism evidence="8 9">
    <name type="scientific">Sclerotinia sclerotiorum (strain ATCC 18683 / 1980 / Ss-1)</name>
    <name type="common">White mold</name>
    <name type="synonym">Whetzelinia sclerotiorum</name>
    <dbReference type="NCBI Taxonomy" id="665079"/>
    <lineage>
        <taxon>Eukaryota</taxon>
        <taxon>Fungi</taxon>
        <taxon>Dikarya</taxon>
        <taxon>Ascomycota</taxon>
        <taxon>Pezizomycotina</taxon>
        <taxon>Leotiomycetes</taxon>
        <taxon>Helotiales</taxon>
        <taxon>Sclerotiniaceae</taxon>
        <taxon>Sclerotinia</taxon>
    </lineage>
</organism>
<dbReference type="Gene3D" id="4.10.240.10">
    <property type="entry name" value="Zn(2)-C6 fungal-type DNA-binding domain"/>
    <property type="match status" value="1"/>
</dbReference>
<dbReference type="PROSITE" id="PS00463">
    <property type="entry name" value="ZN2_CY6_FUNGAL_1"/>
    <property type="match status" value="1"/>
</dbReference>
<evidence type="ECO:0000256" key="3">
    <source>
        <dbReference type="ARBA" id="ARBA00023015"/>
    </source>
</evidence>
<evidence type="ECO:0000313" key="8">
    <source>
        <dbReference type="EMBL" id="EDO04271.1"/>
    </source>
</evidence>
<dbReference type="SUPFAM" id="SSF57701">
    <property type="entry name" value="Zn2/Cys6 DNA-binding domain"/>
    <property type="match status" value="1"/>
</dbReference>
<dbReference type="GeneID" id="5488697"/>
<feature type="compositionally biased region" description="Polar residues" evidence="6">
    <location>
        <begin position="718"/>
        <end position="732"/>
    </location>
</feature>
<dbReference type="AlphaFoldDB" id="A7EN55"/>
<dbReference type="GO" id="GO:0008270">
    <property type="term" value="F:zinc ion binding"/>
    <property type="evidence" value="ECO:0007669"/>
    <property type="project" value="InterPro"/>
</dbReference>
<proteinExistence type="predicted"/>
<dbReference type="GO" id="GO:0006351">
    <property type="term" value="P:DNA-templated transcription"/>
    <property type="evidence" value="ECO:0007669"/>
    <property type="project" value="InterPro"/>
</dbReference>
<dbReference type="CDD" id="cd12148">
    <property type="entry name" value="fungal_TF_MHR"/>
    <property type="match status" value="1"/>
</dbReference>
<dbReference type="InterPro" id="IPR007219">
    <property type="entry name" value="XnlR_reg_dom"/>
</dbReference>
<keyword evidence="5" id="KW-0539">Nucleus</keyword>
<dbReference type="PROSITE" id="PS50048">
    <property type="entry name" value="ZN2_CY6_FUNGAL_2"/>
    <property type="match status" value="1"/>
</dbReference>
<protein>
    <recommendedName>
        <fullName evidence="7">Zn(2)-C6 fungal-type domain-containing protein</fullName>
    </recommendedName>
</protein>
<feature type="compositionally biased region" description="Polar residues" evidence="6">
    <location>
        <begin position="631"/>
        <end position="646"/>
    </location>
</feature>
<feature type="domain" description="Zn(2)-C6 fungal-type" evidence="7">
    <location>
        <begin position="55"/>
        <end position="85"/>
    </location>
</feature>
<evidence type="ECO:0000256" key="4">
    <source>
        <dbReference type="ARBA" id="ARBA00023163"/>
    </source>
</evidence>
<dbReference type="GO" id="GO:0005634">
    <property type="term" value="C:nucleus"/>
    <property type="evidence" value="ECO:0007669"/>
    <property type="project" value="UniProtKB-SubCell"/>
</dbReference>
<dbReference type="PANTHER" id="PTHR47338:SF10">
    <property type="entry name" value="TRANSCRIPTION FACTOR DOMAIN-CONTAINING PROTEIN-RELATED"/>
    <property type="match status" value="1"/>
</dbReference>
<dbReference type="GO" id="GO:0003677">
    <property type="term" value="F:DNA binding"/>
    <property type="evidence" value="ECO:0007669"/>
    <property type="project" value="InterPro"/>
</dbReference>
<dbReference type="InterPro" id="IPR036864">
    <property type="entry name" value="Zn2-C6_fun-type_DNA-bd_sf"/>
</dbReference>
<dbReference type="KEGG" id="ssl:SS1G_06754"/>
<evidence type="ECO:0000256" key="1">
    <source>
        <dbReference type="ARBA" id="ARBA00004123"/>
    </source>
</evidence>
<feature type="compositionally biased region" description="Low complexity" evidence="6">
    <location>
        <begin position="705"/>
        <end position="717"/>
    </location>
</feature>
<dbReference type="Pfam" id="PF00172">
    <property type="entry name" value="Zn_clus"/>
    <property type="match status" value="1"/>
</dbReference>
<dbReference type="Pfam" id="PF04082">
    <property type="entry name" value="Fungal_trans"/>
    <property type="match status" value="1"/>
</dbReference>
<accession>A7EN55</accession>
<feature type="compositionally biased region" description="Polar residues" evidence="6">
    <location>
        <begin position="15"/>
        <end position="25"/>
    </location>
</feature>
<dbReference type="PANTHER" id="PTHR47338">
    <property type="entry name" value="ZN(II)2CYS6 TRANSCRIPTION FACTOR (EUROFUNG)-RELATED"/>
    <property type="match status" value="1"/>
</dbReference>
<feature type="region of interest" description="Disordered" evidence="6">
    <location>
        <begin position="1"/>
        <end position="45"/>
    </location>
</feature>
<name>A7EN55_SCLS1</name>
<dbReference type="RefSeq" id="XP_001592513.1">
    <property type="nucleotide sequence ID" value="XM_001592463.1"/>
</dbReference>
<comment type="subcellular location">
    <subcellularLocation>
        <location evidence="1">Nucleus</location>
    </subcellularLocation>
</comment>
<keyword evidence="3" id="KW-0805">Transcription regulation</keyword>
<keyword evidence="2" id="KW-0479">Metal-binding</keyword>
<evidence type="ECO:0000256" key="6">
    <source>
        <dbReference type="SAM" id="MobiDB-lite"/>
    </source>
</evidence>
<keyword evidence="4" id="KW-0804">Transcription</keyword>
<dbReference type="EMBL" id="CH476628">
    <property type="protein sequence ID" value="EDO04271.1"/>
    <property type="molecule type" value="Genomic_DNA"/>
</dbReference>
<dbReference type="SMART" id="SM00066">
    <property type="entry name" value="GAL4"/>
    <property type="match status" value="1"/>
</dbReference>
<evidence type="ECO:0000256" key="5">
    <source>
        <dbReference type="ARBA" id="ARBA00023242"/>
    </source>
</evidence>
<dbReference type="InterPro" id="IPR001138">
    <property type="entry name" value="Zn2Cys6_DnaBD"/>
</dbReference>
<feature type="region of interest" description="Disordered" evidence="6">
    <location>
        <begin position="114"/>
        <end position="133"/>
    </location>
</feature>
<dbReference type="OMA" id="TFWAAFY"/>
<feature type="region of interest" description="Disordered" evidence="6">
    <location>
        <begin position="622"/>
        <end position="732"/>
    </location>
</feature>